<name>A0A4Y8WCE9_9VIBR</name>
<dbReference type="InterPro" id="IPR036291">
    <property type="entry name" value="NAD(P)-bd_dom_sf"/>
</dbReference>
<dbReference type="GO" id="GO:0005737">
    <property type="term" value="C:cytoplasm"/>
    <property type="evidence" value="ECO:0007669"/>
    <property type="project" value="TreeGrafter"/>
</dbReference>
<evidence type="ECO:0000256" key="9">
    <source>
        <dbReference type="ARBA" id="ARBA00048793"/>
    </source>
</evidence>
<dbReference type="NCBIfam" id="NF005087">
    <property type="entry name" value="PRK06522.1-1"/>
    <property type="match status" value="1"/>
</dbReference>
<dbReference type="GO" id="GO:0008677">
    <property type="term" value="F:2-dehydropantoate 2-reductase activity"/>
    <property type="evidence" value="ECO:0007669"/>
    <property type="project" value="UniProtKB-EC"/>
</dbReference>
<dbReference type="PANTHER" id="PTHR43765">
    <property type="entry name" value="2-DEHYDROPANTOATE 2-REDUCTASE-RELATED"/>
    <property type="match status" value="1"/>
</dbReference>
<comment type="similarity">
    <text evidence="2 10">Belongs to the ketopantoate reductase family.</text>
</comment>
<evidence type="ECO:0000259" key="12">
    <source>
        <dbReference type="Pfam" id="PF08546"/>
    </source>
</evidence>
<evidence type="ECO:0000256" key="2">
    <source>
        <dbReference type="ARBA" id="ARBA00007870"/>
    </source>
</evidence>
<keyword evidence="6 10" id="KW-0521">NADP</keyword>
<dbReference type="NCBIfam" id="TIGR00745">
    <property type="entry name" value="apbA_panE"/>
    <property type="match status" value="1"/>
</dbReference>
<evidence type="ECO:0000256" key="10">
    <source>
        <dbReference type="RuleBase" id="RU362068"/>
    </source>
</evidence>
<evidence type="ECO:0000259" key="11">
    <source>
        <dbReference type="Pfam" id="PF02558"/>
    </source>
</evidence>
<dbReference type="Pfam" id="PF08546">
    <property type="entry name" value="ApbA_C"/>
    <property type="match status" value="1"/>
</dbReference>
<dbReference type="Gene3D" id="3.40.50.720">
    <property type="entry name" value="NAD(P)-binding Rossmann-like Domain"/>
    <property type="match status" value="1"/>
</dbReference>
<dbReference type="EMBL" id="SATR01000027">
    <property type="protein sequence ID" value="TFH90477.1"/>
    <property type="molecule type" value="Genomic_DNA"/>
</dbReference>
<reference evidence="13 14" key="1">
    <citation type="submission" date="2019-01" db="EMBL/GenBank/DDBJ databases">
        <title>Vibrio BEI176 sp. nov, a marine bacterium isolated from China: eastern marignal seas.</title>
        <authorList>
            <person name="Li B."/>
        </authorList>
    </citation>
    <scope>NUCLEOTIDE SEQUENCE [LARGE SCALE GENOMIC DNA]</scope>
    <source>
        <strain evidence="13 14">BEI176</strain>
    </source>
</reference>
<evidence type="ECO:0000313" key="14">
    <source>
        <dbReference type="Proteomes" id="UP000297753"/>
    </source>
</evidence>
<evidence type="ECO:0000313" key="13">
    <source>
        <dbReference type="EMBL" id="TFH90477.1"/>
    </source>
</evidence>
<feature type="domain" description="Ketopantoate reductase C-terminal" evidence="12">
    <location>
        <begin position="168"/>
        <end position="290"/>
    </location>
</feature>
<dbReference type="GO" id="GO:0015940">
    <property type="term" value="P:pantothenate biosynthetic process"/>
    <property type="evidence" value="ECO:0007669"/>
    <property type="project" value="UniProtKB-UniPathway"/>
</dbReference>
<dbReference type="RefSeq" id="WP_134836437.1">
    <property type="nucleotide sequence ID" value="NZ_SATR01000027.1"/>
</dbReference>
<comment type="function">
    <text evidence="10">Catalyzes the NADPH-dependent reduction of ketopantoate into pantoic acid.</text>
</comment>
<keyword evidence="14" id="KW-1185">Reference proteome</keyword>
<organism evidence="13 14">
    <name type="scientific">Vibrio ouci</name>
    <dbReference type="NCBI Taxonomy" id="2499078"/>
    <lineage>
        <taxon>Bacteria</taxon>
        <taxon>Pseudomonadati</taxon>
        <taxon>Pseudomonadota</taxon>
        <taxon>Gammaproteobacteria</taxon>
        <taxon>Vibrionales</taxon>
        <taxon>Vibrionaceae</taxon>
        <taxon>Vibrio</taxon>
    </lineage>
</organism>
<evidence type="ECO:0000256" key="5">
    <source>
        <dbReference type="ARBA" id="ARBA00022655"/>
    </source>
</evidence>
<dbReference type="FunFam" id="1.10.1040.10:FF:000017">
    <property type="entry name" value="2-dehydropantoate 2-reductase"/>
    <property type="match status" value="1"/>
</dbReference>
<dbReference type="InterPro" id="IPR013332">
    <property type="entry name" value="KPR_N"/>
</dbReference>
<keyword evidence="5 10" id="KW-0566">Pantothenate biosynthesis</keyword>
<dbReference type="Gene3D" id="1.10.1040.10">
    <property type="entry name" value="N-(1-d-carboxylethyl)-l-norvaline Dehydrogenase, domain 2"/>
    <property type="match status" value="1"/>
</dbReference>
<proteinExistence type="inferred from homology"/>
<evidence type="ECO:0000256" key="8">
    <source>
        <dbReference type="ARBA" id="ARBA00032024"/>
    </source>
</evidence>
<accession>A0A4Y8WCE9</accession>
<dbReference type="InterPro" id="IPR013328">
    <property type="entry name" value="6PGD_dom2"/>
</dbReference>
<dbReference type="InterPro" id="IPR050838">
    <property type="entry name" value="Ketopantoate_reductase"/>
</dbReference>
<comment type="pathway">
    <text evidence="1 10">Cofactor biosynthesis; (R)-pantothenate biosynthesis; (R)-pantoate from 3-methyl-2-oxobutanoate: step 2/2.</text>
</comment>
<dbReference type="Pfam" id="PF02558">
    <property type="entry name" value="ApbA"/>
    <property type="match status" value="1"/>
</dbReference>
<dbReference type="InterPro" id="IPR013752">
    <property type="entry name" value="KPA_reductase"/>
</dbReference>
<dbReference type="InterPro" id="IPR008927">
    <property type="entry name" value="6-PGluconate_DH-like_C_sf"/>
</dbReference>
<gene>
    <name evidence="13" type="ORF">ELS82_16420</name>
</gene>
<sequence length="294" mass="32381">MNIVVLGPGAIGSLWASYLHHAGHSVSLWSRHTESTISIQRDEHAPIQFGNRSKHALEHADLLLVTLKAPQVEDALSELKPLINKDTVVTLMHNGMGTAEVVSELLIDNPLVLATTTHGAYRKSSHHVLHTGLGKTELGGYNSTGKRCEFLAEVFQHALPQVVWNPSILDALWNKLAINCAINPLTAMHRVANGELAQSQYQDTLQSVINEVTLVMQAEGIDTNSEMLSQSVAQVIQATAKNLSSMQQDIVHQRQSEIDFITGYLIEKAQQHKIATPVNRSLYDAIKNIEQGWN</sequence>
<dbReference type="EC" id="1.1.1.169" evidence="3 10"/>
<evidence type="ECO:0000256" key="1">
    <source>
        <dbReference type="ARBA" id="ARBA00004994"/>
    </source>
</evidence>
<dbReference type="Proteomes" id="UP000297753">
    <property type="component" value="Unassembled WGS sequence"/>
</dbReference>
<evidence type="ECO:0000256" key="4">
    <source>
        <dbReference type="ARBA" id="ARBA00019465"/>
    </source>
</evidence>
<dbReference type="PANTHER" id="PTHR43765:SF2">
    <property type="entry name" value="2-DEHYDROPANTOATE 2-REDUCTASE"/>
    <property type="match status" value="1"/>
</dbReference>
<dbReference type="SUPFAM" id="SSF48179">
    <property type="entry name" value="6-phosphogluconate dehydrogenase C-terminal domain-like"/>
    <property type="match status" value="1"/>
</dbReference>
<dbReference type="AlphaFoldDB" id="A0A4Y8WCE9"/>
<comment type="catalytic activity">
    <reaction evidence="9 10">
        <text>(R)-pantoate + NADP(+) = 2-dehydropantoate + NADPH + H(+)</text>
        <dbReference type="Rhea" id="RHEA:16233"/>
        <dbReference type="ChEBI" id="CHEBI:11561"/>
        <dbReference type="ChEBI" id="CHEBI:15378"/>
        <dbReference type="ChEBI" id="CHEBI:15980"/>
        <dbReference type="ChEBI" id="CHEBI:57783"/>
        <dbReference type="ChEBI" id="CHEBI:58349"/>
        <dbReference type="EC" id="1.1.1.169"/>
    </reaction>
</comment>
<dbReference type="OrthoDB" id="6530772at2"/>
<keyword evidence="7 10" id="KW-0560">Oxidoreductase</keyword>
<feature type="domain" description="Ketopantoate reductase N-terminal" evidence="11">
    <location>
        <begin position="3"/>
        <end position="141"/>
    </location>
</feature>
<dbReference type="UniPathway" id="UPA00028">
    <property type="reaction ID" value="UER00004"/>
</dbReference>
<evidence type="ECO:0000256" key="6">
    <source>
        <dbReference type="ARBA" id="ARBA00022857"/>
    </source>
</evidence>
<dbReference type="SUPFAM" id="SSF51735">
    <property type="entry name" value="NAD(P)-binding Rossmann-fold domains"/>
    <property type="match status" value="1"/>
</dbReference>
<comment type="caution">
    <text evidence="13">The sequence shown here is derived from an EMBL/GenBank/DDBJ whole genome shotgun (WGS) entry which is preliminary data.</text>
</comment>
<dbReference type="GO" id="GO:0050661">
    <property type="term" value="F:NADP binding"/>
    <property type="evidence" value="ECO:0007669"/>
    <property type="project" value="TreeGrafter"/>
</dbReference>
<dbReference type="InterPro" id="IPR003710">
    <property type="entry name" value="ApbA"/>
</dbReference>
<evidence type="ECO:0000256" key="7">
    <source>
        <dbReference type="ARBA" id="ARBA00023002"/>
    </source>
</evidence>
<evidence type="ECO:0000256" key="3">
    <source>
        <dbReference type="ARBA" id="ARBA00013014"/>
    </source>
</evidence>
<protein>
    <recommendedName>
        <fullName evidence="4 10">2-dehydropantoate 2-reductase</fullName>
        <ecNumber evidence="3 10">1.1.1.169</ecNumber>
    </recommendedName>
    <alternativeName>
        <fullName evidence="8 10">Ketopantoate reductase</fullName>
    </alternativeName>
</protein>